<dbReference type="Proteomes" id="UP000243784">
    <property type="component" value="Chromosome"/>
</dbReference>
<comment type="subcellular location">
    <subcellularLocation>
        <location evidence="1 7">Cell membrane</location>
        <topology evidence="1 7">Multi-pass membrane protein</topology>
    </subcellularLocation>
</comment>
<evidence type="ECO:0000256" key="3">
    <source>
        <dbReference type="ARBA" id="ARBA00022475"/>
    </source>
</evidence>
<keyword evidence="2 7" id="KW-0813">Transport</keyword>
<dbReference type="PANTHER" id="PTHR43744">
    <property type="entry name" value="ABC TRANSPORTER PERMEASE PROTEIN MG189-RELATED-RELATED"/>
    <property type="match status" value="1"/>
</dbReference>
<dbReference type="OrthoDB" id="3521657at2"/>
<dbReference type="GO" id="GO:0005886">
    <property type="term" value="C:plasma membrane"/>
    <property type="evidence" value="ECO:0007669"/>
    <property type="project" value="UniProtKB-SubCell"/>
</dbReference>
<reference evidence="9 10" key="1">
    <citation type="journal article" date="2016" name="Biochim. Biophys. Acta">
        <title>Photochemical characterization of actinorhodopsin and its functional existence in the natural host.</title>
        <authorList>
            <person name="Nakamura S."/>
            <person name="Kikukawa T."/>
            <person name="Tamogami J."/>
            <person name="Kamiya M."/>
            <person name="Aizawa T."/>
            <person name="Hahn M.W."/>
            <person name="Ihara K."/>
            <person name="Kamo N."/>
            <person name="Demura M."/>
        </authorList>
    </citation>
    <scope>NUCLEOTIDE SEQUENCE [LARGE SCALE GENOMIC DNA]</scope>
    <source>
        <strain evidence="9 10">MWH-Dar1</strain>
    </source>
</reference>
<feature type="transmembrane region" description="Helical" evidence="7">
    <location>
        <begin position="106"/>
        <end position="126"/>
    </location>
</feature>
<keyword evidence="5 7" id="KW-1133">Transmembrane helix</keyword>
<evidence type="ECO:0000313" key="9">
    <source>
        <dbReference type="EMBL" id="AOY56568.1"/>
    </source>
</evidence>
<dbReference type="KEGG" id="rpla:A4Z71_06385"/>
<sequence>MIAVKVWRKVAFVTAALLAALYIFPFFLVAINSFKPKSAILKNALSLPVEFDLDNFEQAIKKMDYFQALTNSIIITVFSVLAIIVTSSMLAYYLARKKTKLSKAIFLVLVASMIVPFQSLMIPFIGLYGNKGPVAALDMLSAHGLVFFYVGFGVAMCTFLYHGFISNIPFELDEAAMIDGASDFTVFRRIIFPMLTPVTATVAILQALWIWNDFLLPSLVLVQESRTLPLSTYIFYGMYSSNYGQAMAGLLLSVVPIIIFYFAMQKHIIAGISAGAVK</sequence>
<keyword evidence="6 7" id="KW-0472">Membrane</keyword>
<evidence type="ECO:0000256" key="5">
    <source>
        <dbReference type="ARBA" id="ARBA00022989"/>
    </source>
</evidence>
<protein>
    <submittedName>
        <fullName evidence="9">Sugar ABC transporter permease</fullName>
    </submittedName>
</protein>
<evidence type="ECO:0000256" key="2">
    <source>
        <dbReference type="ARBA" id="ARBA00022448"/>
    </source>
</evidence>
<dbReference type="AlphaFoldDB" id="A0A1D9E0H6"/>
<dbReference type="InterPro" id="IPR035906">
    <property type="entry name" value="MetI-like_sf"/>
</dbReference>
<dbReference type="STRING" id="535712.A4Z71_06385"/>
<dbReference type="RefSeq" id="WP_070955067.1">
    <property type="nucleotide sequence ID" value="NZ_CP015208.1"/>
</dbReference>
<keyword evidence="10" id="KW-1185">Reference proteome</keyword>
<evidence type="ECO:0000259" key="8">
    <source>
        <dbReference type="PROSITE" id="PS50928"/>
    </source>
</evidence>
<dbReference type="GO" id="GO:0055085">
    <property type="term" value="P:transmembrane transport"/>
    <property type="evidence" value="ECO:0007669"/>
    <property type="project" value="InterPro"/>
</dbReference>
<feature type="transmembrane region" description="Helical" evidence="7">
    <location>
        <begin position="12"/>
        <end position="31"/>
    </location>
</feature>
<evidence type="ECO:0000313" key="10">
    <source>
        <dbReference type="Proteomes" id="UP000243784"/>
    </source>
</evidence>
<dbReference type="PROSITE" id="PS50928">
    <property type="entry name" value="ABC_TM1"/>
    <property type="match status" value="1"/>
</dbReference>
<keyword evidence="3" id="KW-1003">Cell membrane</keyword>
<dbReference type="SUPFAM" id="SSF161098">
    <property type="entry name" value="MetI-like"/>
    <property type="match status" value="1"/>
</dbReference>
<comment type="similarity">
    <text evidence="7">Belongs to the binding-protein-dependent transport system permease family.</text>
</comment>
<feature type="transmembrane region" description="Helical" evidence="7">
    <location>
        <begin position="146"/>
        <end position="170"/>
    </location>
</feature>
<evidence type="ECO:0000256" key="4">
    <source>
        <dbReference type="ARBA" id="ARBA00022692"/>
    </source>
</evidence>
<dbReference type="InterPro" id="IPR000515">
    <property type="entry name" value="MetI-like"/>
</dbReference>
<feature type="domain" description="ABC transmembrane type-1" evidence="8">
    <location>
        <begin position="69"/>
        <end position="264"/>
    </location>
</feature>
<organism evidence="9 10">
    <name type="scientific">Candidatus Rhodoluna planktonica</name>
    <dbReference type="NCBI Taxonomy" id="535712"/>
    <lineage>
        <taxon>Bacteria</taxon>
        <taxon>Bacillati</taxon>
        <taxon>Actinomycetota</taxon>
        <taxon>Actinomycetes</taxon>
        <taxon>Micrococcales</taxon>
        <taxon>Microbacteriaceae</taxon>
        <taxon>Luna cluster</taxon>
        <taxon>Luna-1 subcluster</taxon>
        <taxon>Rhodoluna</taxon>
    </lineage>
</organism>
<gene>
    <name evidence="9" type="ORF">A4Z71_06385</name>
</gene>
<accession>A0A1D9E0H6</accession>
<dbReference type="PANTHER" id="PTHR43744:SF8">
    <property type="entry name" value="SN-GLYCEROL-3-PHOSPHATE TRANSPORT SYSTEM PERMEASE PROTEIN UGPE"/>
    <property type="match status" value="1"/>
</dbReference>
<evidence type="ECO:0000256" key="6">
    <source>
        <dbReference type="ARBA" id="ARBA00023136"/>
    </source>
</evidence>
<feature type="transmembrane region" description="Helical" evidence="7">
    <location>
        <begin position="73"/>
        <end position="94"/>
    </location>
</feature>
<dbReference type="CDD" id="cd06261">
    <property type="entry name" value="TM_PBP2"/>
    <property type="match status" value="1"/>
</dbReference>
<name>A0A1D9E0H6_9MICO</name>
<keyword evidence="4 7" id="KW-0812">Transmembrane</keyword>
<dbReference type="EMBL" id="CP015208">
    <property type="protein sequence ID" value="AOY56568.1"/>
    <property type="molecule type" value="Genomic_DNA"/>
</dbReference>
<evidence type="ECO:0000256" key="7">
    <source>
        <dbReference type="RuleBase" id="RU363032"/>
    </source>
</evidence>
<dbReference type="Pfam" id="PF00528">
    <property type="entry name" value="BPD_transp_1"/>
    <property type="match status" value="1"/>
</dbReference>
<evidence type="ECO:0000256" key="1">
    <source>
        <dbReference type="ARBA" id="ARBA00004651"/>
    </source>
</evidence>
<feature type="transmembrane region" description="Helical" evidence="7">
    <location>
        <begin position="190"/>
        <end position="211"/>
    </location>
</feature>
<feature type="transmembrane region" description="Helical" evidence="7">
    <location>
        <begin position="243"/>
        <end position="263"/>
    </location>
</feature>
<dbReference type="Gene3D" id="1.10.3720.10">
    <property type="entry name" value="MetI-like"/>
    <property type="match status" value="1"/>
</dbReference>
<proteinExistence type="inferred from homology"/>